<dbReference type="Proteomes" id="UP001211065">
    <property type="component" value="Unassembled WGS sequence"/>
</dbReference>
<comment type="function">
    <text evidence="6">Part of the dynactin complex that activates the molecular motor dynein for ultra-processive transport along microtubules.</text>
</comment>
<evidence type="ECO:0000313" key="8">
    <source>
        <dbReference type="Proteomes" id="UP001211065"/>
    </source>
</evidence>
<keyword evidence="8" id="KW-1185">Reference proteome</keyword>
<evidence type="ECO:0000256" key="1">
    <source>
        <dbReference type="ARBA" id="ARBA00004245"/>
    </source>
</evidence>
<dbReference type="GO" id="GO:0007052">
    <property type="term" value="P:mitotic spindle organization"/>
    <property type="evidence" value="ECO:0007669"/>
    <property type="project" value="TreeGrafter"/>
</dbReference>
<evidence type="ECO:0000313" key="7">
    <source>
        <dbReference type="EMBL" id="KAJ3227121.1"/>
    </source>
</evidence>
<name>A0AAD5U7C2_9FUNG</name>
<protein>
    <recommendedName>
        <fullName evidence="3">Dynactin subunit 6</fullName>
    </recommendedName>
</protein>
<dbReference type="AlphaFoldDB" id="A0AAD5U7C2"/>
<dbReference type="PANTHER" id="PTHR13072:SF0">
    <property type="entry name" value="DYNACTIN SUBUNIT 6"/>
    <property type="match status" value="1"/>
</dbReference>
<evidence type="ECO:0000256" key="6">
    <source>
        <dbReference type="ARBA" id="ARBA00034687"/>
    </source>
</evidence>
<comment type="caution">
    <text evidence="7">The sequence shown here is derived from an EMBL/GenBank/DDBJ whole genome shotgun (WGS) entry which is preliminary data.</text>
</comment>
<gene>
    <name evidence="7" type="primary">DCTN6</name>
    <name evidence="7" type="ORF">HK099_003340</name>
</gene>
<comment type="similarity">
    <text evidence="2">Belongs to the dynactin subunits 5/6 family. Dynactin subunit 6 subfamily.</text>
</comment>
<dbReference type="InterPro" id="IPR011004">
    <property type="entry name" value="Trimer_LpxA-like_sf"/>
</dbReference>
<dbReference type="GO" id="GO:0070840">
    <property type="term" value="F:dynein complex binding"/>
    <property type="evidence" value="ECO:0007669"/>
    <property type="project" value="TreeGrafter"/>
</dbReference>
<organism evidence="7 8">
    <name type="scientific">Clydaea vesicula</name>
    <dbReference type="NCBI Taxonomy" id="447962"/>
    <lineage>
        <taxon>Eukaryota</taxon>
        <taxon>Fungi</taxon>
        <taxon>Fungi incertae sedis</taxon>
        <taxon>Chytridiomycota</taxon>
        <taxon>Chytridiomycota incertae sedis</taxon>
        <taxon>Chytridiomycetes</taxon>
        <taxon>Lobulomycetales</taxon>
        <taxon>Lobulomycetaceae</taxon>
        <taxon>Clydaea</taxon>
    </lineage>
</organism>
<evidence type="ECO:0000256" key="4">
    <source>
        <dbReference type="ARBA" id="ARBA00022490"/>
    </source>
</evidence>
<dbReference type="Gene3D" id="2.160.10.10">
    <property type="entry name" value="Hexapeptide repeat proteins"/>
    <property type="match status" value="1"/>
</dbReference>
<dbReference type="PANTHER" id="PTHR13072">
    <property type="entry name" value="DYNACTIN 6"/>
    <property type="match status" value="1"/>
</dbReference>
<dbReference type="EMBL" id="JADGJW010000022">
    <property type="protein sequence ID" value="KAJ3227121.1"/>
    <property type="molecule type" value="Genomic_DNA"/>
</dbReference>
<dbReference type="SUPFAM" id="SSF51161">
    <property type="entry name" value="Trimeric LpxA-like enzymes"/>
    <property type="match status" value="1"/>
</dbReference>
<proteinExistence type="inferred from homology"/>
<dbReference type="InterPro" id="IPR027777">
    <property type="entry name" value="DCTN6"/>
</dbReference>
<keyword evidence="4" id="KW-0963">Cytoplasm</keyword>
<reference evidence="7" key="1">
    <citation type="submission" date="2020-05" db="EMBL/GenBank/DDBJ databases">
        <title>Phylogenomic resolution of chytrid fungi.</title>
        <authorList>
            <person name="Stajich J.E."/>
            <person name="Amses K."/>
            <person name="Simmons R."/>
            <person name="Seto K."/>
            <person name="Myers J."/>
            <person name="Bonds A."/>
            <person name="Quandt C.A."/>
            <person name="Barry K."/>
            <person name="Liu P."/>
            <person name="Grigoriev I."/>
            <person name="Longcore J.E."/>
            <person name="James T.Y."/>
        </authorList>
    </citation>
    <scope>NUCLEOTIDE SEQUENCE</scope>
    <source>
        <strain evidence="7">JEL0476</strain>
    </source>
</reference>
<comment type="subcellular location">
    <subcellularLocation>
        <location evidence="1">Cytoplasm</location>
        <location evidence="1">Cytoskeleton</location>
    </subcellularLocation>
</comment>
<dbReference type="GO" id="GO:0005869">
    <property type="term" value="C:dynactin complex"/>
    <property type="evidence" value="ECO:0007669"/>
    <property type="project" value="InterPro"/>
</dbReference>
<evidence type="ECO:0000256" key="2">
    <source>
        <dbReference type="ARBA" id="ARBA00007719"/>
    </source>
</evidence>
<sequence>MSLICSNAIIEAPVTFGENTTVHPKAHIKATGGGAIIFGSNNIINERAVINNLTAAPLIIGDNNVFNVGCLFEGKRMGSNNTLESKSFAMKNSVFGDNIILGSKCSVNEQIDDFMVIYGKDNVWRKVQEGNSMKKFNDNQVLHSKHLDYLKEVLPKYHTIKKHD</sequence>
<keyword evidence="5" id="KW-0206">Cytoskeleton</keyword>
<evidence type="ECO:0000256" key="5">
    <source>
        <dbReference type="ARBA" id="ARBA00023212"/>
    </source>
</evidence>
<evidence type="ECO:0000256" key="3">
    <source>
        <dbReference type="ARBA" id="ARBA00016573"/>
    </source>
</evidence>
<accession>A0AAD5U7C2</accession>